<reference evidence="9" key="1">
    <citation type="journal article" date="2011" name="Genome Biol.">
        <title>Comparative genomics of the social amoebae Dictyostelium discoideum and Dictyostelium purpureum.</title>
        <authorList>
            <consortium name="US DOE Joint Genome Institute (JGI-PGF)"/>
            <person name="Sucgang R."/>
            <person name="Kuo A."/>
            <person name="Tian X."/>
            <person name="Salerno W."/>
            <person name="Parikh A."/>
            <person name="Feasley C.L."/>
            <person name="Dalin E."/>
            <person name="Tu H."/>
            <person name="Huang E."/>
            <person name="Barry K."/>
            <person name="Lindquist E."/>
            <person name="Shapiro H."/>
            <person name="Bruce D."/>
            <person name="Schmutz J."/>
            <person name="Salamov A."/>
            <person name="Fey P."/>
            <person name="Gaudet P."/>
            <person name="Anjard C."/>
            <person name="Babu M.M."/>
            <person name="Basu S."/>
            <person name="Bushmanova Y."/>
            <person name="van der Wel H."/>
            <person name="Katoh-Kurasawa M."/>
            <person name="Dinh C."/>
            <person name="Coutinho P.M."/>
            <person name="Saito T."/>
            <person name="Elias M."/>
            <person name="Schaap P."/>
            <person name="Kay R.R."/>
            <person name="Henrissat B."/>
            <person name="Eichinger L."/>
            <person name="Rivero F."/>
            <person name="Putnam N.H."/>
            <person name="West C.M."/>
            <person name="Loomis W.F."/>
            <person name="Chisholm R.L."/>
            <person name="Shaulsky G."/>
            <person name="Strassmann J.E."/>
            <person name="Queller D.C."/>
            <person name="Kuspa A."/>
            <person name="Grigoriev I.V."/>
        </authorList>
    </citation>
    <scope>NUCLEOTIDE SEQUENCE [LARGE SCALE GENOMIC DNA]</scope>
    <source>
        <strain evidence="9">QSDP1</strain>
    </source>
</reference>
<evidence type="ECO:0000313" key="9">
    <source>
        <dbReference type="Proteomes" id="UP000001064"/>
    </source>
</evidence>
<gene>
    <name evidence="8" type="ORF">DICPUDRAFT_90584</name>
</gene>
<dbReference type="PANTHER" id="PTHR11604:SF28">
    <property type="entry name" value="PROFILIN-RELATED"/>
    <property type="match status" value="1"/>
</dbReference>
<evidence type="ECO:0000256" key="3">
    <source>
        <dbReference type="ARBA" id="ARBA00022490"/>
    </source>
</evidence>
<dbReference type="FunCoup" id="F1A3K2">
    <property type="interactions" value="44"/>
</dbReference>
<dbReference type="eggNOG" id="KOG1755">
    <property type="taxonomic scope" value="Eukaryota"/>
</dbReference>
<proteinExistence type="inferred from homology"/>
<keyword evidence="4 7" id="KW-0009">Actin-binding</keyword>
<dbReference type="Pfam" id="PF00235">
    <property type="entry name" value="Profilin"/>
    <property type="match status" value="1"/>
</dbReference>
<dbReference type="PRINTS" id="PR00392">
    <property type="entry name" value="PROFILIN"/>
</dbReference>
<name>F1A3K2_DICPU</name>
<comment type="subcellular location">
    <subcellularLocation>
        <location evidence="1">Cytoplasm</location>
        <location evidence="1">Cytoskeleton</location>
    </subcellularLocation>
</comment>
<dbReference type="InterPro" id="IPR027310">
    <property type="entry name" value="Profilin_CS"/>
</dbReference>
<dbReference type="GO" id="GO:0043327">
    <property type="term" value="P:chemotaxis to cAMP"/>
    <property type="evidence" value="ECO:0007669"/>
    <property type="project" value="EnsemblProtists"/>
</dbReference>
<protein>
    <recommendedName>
        <fullName evidence="7">Profilin</fullName>
    </recommendedName>
</protein>
<dbReference type="SUPFAM" id="SSF55770">
    <property type="entry name" value="Profilin (actin-binding protein)"/>
    <property type="match status" value="1"/>
</dbReference>
<keyword evidence="5" id="KW-0206">Cytoskeleton</keyword>
<sequence>MTWQAYVDSNLIGAGFINAQILSAADGSNWATSKGFTVSATEAAHIIACFKDSSKASSMGITINGVKNFVLKADDKSIYAKKDTGGIVIVKTNQCILFGQYDSALQPGSAAKAVESLGDYLRDSGF</sequence>
<dbReference type="KEGG" id="dpp:DICPUDRAFT_90584"/>
<evidence type="ECO:0000256" key="7">
    <source>
        <dbReference type="RuleBase" id="RU003909"/>
    </source>
</evidence>
<dbReference type="VEuPathDB" id="AmoebaDB:DICPUDRAFT_90584"/>
<dbReference type="SMART" id="SM00392">
    <property type="entry name" value="PROF"/>
    <property type="match status" value="1"/>
</dbReference>
<dbReference type="GO" id="GO:0030175">
    <property type="term" value="C:filopodium"/>
    <property type="evidence" value="ECO:0007669"/>
    <property type="project" value="EnsemblProtists"/>
</dbReference>
<dbReference type="AlphaFoldDB" id="F1A3K2"/>
<keyword evidence="3" id="KW-0963">Cytoplasm</keyword>
<dbReference type="PANTHER" id="PTHR11604">
    <property type="entry name" value="PROFILIN"/>
    <property type="match status" value="1"/>
</dbReference>
<dbReference type="InterPro" id="IPR036140">
    <property type="entry name" value="PFN_sf"/>
</dbReference>
<dbReference type="Gene3D" id="3.30.450.30">
    <property type="entry name" value="Dynein light chain 2a, cytoplasmic"/>
    <property type="match status" value="1"/>
</dbReference>
<evidence type="ECO:0000256" key="1">
    <source>
        <dbReference type="ARBA" id="ARBA00004245"/>
    </source>
</evidence>
<organism evidence="8 9">
    <name type="scientific">Dictyostelium purpureum</name>
    <name type="common">Slime mold</name>
    <dbReference type="NCBI Taxonomy" id="5786"/>
    <lineage>
        <taxon>Eukaryota</taxon>
        <taxon>Amoebozoa</taxon>
        <taxon>Evosea</taxon>
        <taxon>Eumycetozoa</taxon>
        <taxon>Dictyostelia</taxon>
        <taxon>Dictyosteliales</taxon>
        <taxon>Dictyosteliaceae</taxon>
        <taxon>Dictyostelium</taxon>
    </lineage>
</organism>
<dbReference type="InParanoid" id="F1A3K2"/>
<evidence type="ECO:0000256" key="4">
    <source>
        <dbReference type="ARBA" id="ARBA00023203"/>
    </source>
</evidence>
<evidence type="ECO:0000313" key="8">
    <source>
        <dbReference type="EMBL" id="EGC29227.1"/>
    </source>
</evidence>
<dbReference type="GeneID" id="10506325"/>
<dbReference type="GO" id="GO:0005938">
    <property type="term" value="C:cell cortex"/>
    <property type="evidence" value="ECO:0000318"/>
    <property type="project" value="GO_Central"/>
</dbReference>
<dbReference type="GO" id="GO:0045010">
    <property type="term" value="P:actin nucleation"/>
    <property type="evidence" value="ECO:0007669"/>
    <property type="project" value="UniProtKB-ARBA"/>
</dbReference>
<dbReference type="GO" id="GO:0030838">
    <property type="term" value="P:positive regulation of actin filament polymerization"/>
    <property type="evidence" value="ECO:0007669"/>
    <property type="project" value="EnsemblProtists"/>
</dbReference>
<comment type="similarity">
    <text evidence="2 7">Belongs to the profilin family.</text>
</comment>
<dbReference type="GO" id="GO:0030837">
    <property type="term" value="P:negative regulation of actin filament polymerization"/>
    <property type="evidence" value="ECO:0007669"/>
    <property type="project" value="EnsemblProtists"/>
</dbReference>
<accession>F1A3K2</accession>
<dbReference type="GO" id="GO:0005856">
    <property type="term" value="C:cytoskeleton"/>
    <property type="evidence" value="ECO:0007669"/>
    <property type="project" value="UniProtKB-SubCell"/>
</dbReference>
<keyword evidence="9" id="KW-1185">Reference proteome</keyword>
<dbReference type="PROSITE" id="PS00414">
    <property type="entry name" value="PROFILIN"/>
    <property type="match status" value="1"/>
</dbReference>
<dbReference type="OrthoDB" id="421374at2759"/>
<dbReference type="PRINTS" id="PR01640">
    <property type="entry name" value="PROFILINPLNT"/>
</dbReference>
<dbReference type="Proteomes" id="UP000001064">
    <property type="component" value="Unassembled WGS sequence"/>
</dbReference>
<dbReference type="GO" id="GO:0003785">
    <property type="term" value="F:actin monomer binding"/>
    <property type="evidence" value="ECO:0000318"/>
    <property type="project" value="GO_Central"/>
</dbReference>
<evidence type="ECO:0000256" key="2">
    <source>
        <dbReference type="ARBA" id="ARBA00010058"/>
    </source>
</evidence>
<evidence type="ECO:0000256" key="6">
    <source>
        <dbReference type="ARBA" id="ARBA00025549"/>
    </source>
</evidence>
<dbReference type="OMA" id="QGQKFML"/>
<dbReference type="InterPro" id="IPR005455">
    <property type="entry name" value="PFN_euk"/>
</dbReference>
<comment type="function">
    <text evidence="6">Binds to actin and affects the structure of the cytoskeleton. At high concentrations, profilin prevents the polymerization of actin, whereas it enhances it at low concentrations. By binding to PIP2, it inhibits the formation of IP3 and DG.</text>
</comment>
<dbReference type="FunFam" id="3.30.450.30:FF:000001">
    <property type="entry name" value="Profilin"/>
    <property type="match status" value="1"/>
</dbReference>
<dbReference type="CDD" id="cd00148">
    <property type="entry name" value="PROF"/>
    <property type="match status" value="1"/>
</dbReference>
<dbReference type="GO" id="GO:0005546">
    <property type="term" value="F:phosphatidylinositol-4,5-bisphosphate binding"/>
    <property type="evidence" value="ECO:0007669"/>
    <property type="project" value="EnsemblProtists"/>
</dbReference>
<dbReference type="InterPro" id="IPR048278">
    <property type="entry name" value="PFN"/>
</dbReference>
<evidence type="ECO:0000256" key="5">
    <source>
        <dbReference type="ARBA" id="ARBA00023212"/>
    </source>
</evidence>
<dbReference type="EMBL" id="GL871463">
    <property type="protein sequence ID" value="EGC29227.1"/>
    <property type="molecule type" value="Genomic_DNA"/>
</dbReference>
<dbReference type="RefSeq" id="XP_003294249.1">
    <property type="nucleotide sequence ID" value="XM_003294201.1"/>
</dbReference>
<dbReference type="STRING" id="5786.F1A3K2"/>